<keyword evidence="2" id="KW-0488">Methylation</keyword>
<comment type="similarity">
    <text evidence="1">Belongs to the N-Me-Phe pilin family.</text>
</comment>
<keyword evidence="3" id="KW-1133">Transmembrane helix</keyword>
<organism evidence="4 5">
    <name type="scientific">Thiohalocapsa halophila</name>
    <dbReference type="NCBI Taxonomy" id="69359"/>
    <lineage>
        <taxon>Bacteria</taxon>
        <taxon>Pseudomonadati</taxon>
        <taxon>Pseudomonadota</taxon>
        <taxon>Gammaproteobacteria</taxon>
        <taxon>Chromatiales</taxon>
        <taxon>Chromatiaceae</taxon>
        <taxon>Thiohalocapsa</taxon>
    </lineage>
</organism>
<dbReference type="NCBIfam" id="TIGR02532">
    <property type="entry name" value="IV_pilin_GFxxxE"/>
    <property type="match status" value="1"/>
</dbReference>
<dbReference type="SUPFAM" id="SSF54523">
    <property type="entry name" value="Pili subunits"/>
    <property type="match status" value="1"/>
</dbReference>
<keyword evidence="3" id="KW-0472">Membrane</keyword>
<evidence type="ECO:0008006" key="6">
    <source>
        <dbReference type="Google" id="ProtNLM"/>
    </source>
</evidence>
<dbReference type="EMBL" id="NRRV01000062">
    <property type="protein sequence ID" value="MBK1632924.1"/>
    <property type="molecule type" value="Genomic_DNA"/>
</dbReference>
<dbReference type="PANTHER" id="PTHR30093:SF34">
    <property type="entry name" value="PREPILIN PEPTIDASE-DEPENDENT PROTEIN D"/>
    <property type="match status" value="1"/>
</dbReference>
<evidence type="ECO:0000313" key="4">
    <source>
        <dbReference type="EMBL" id="MBK1632924.1"/>
    </source>
</evidence>
<keyword evidence="5" id="KW-1185">Reference proteome</keyword>
<dbReference type="InterPro" id="IPR045584">
    <property type="entry name" value="Pilin-like"/>
</dbReference>
<dbReference type="Gene3D" id="3.30.700.10">
    <property type="entry name" value="Glycoprotein, Type 4 Pilin"/>
    <property type="match status" value="1"/>
</dbReference>
<feature type="transmembrane region" description="Helical" evidence="3">
    <location>
        <begin position="12"/>
        <end position="33"/>
    </location>
</feature>
<dbReference type="Pfam" id="PF07963">
    <property type="entry name" value="N_methyl"/>
    <property type="match status" value="1"/>
</dbReference>
<dbReference type="Proteomes" id="UP000748752">
    <property type="component" value="Unassembled WGS sequence"/>
</dbReference>
<name>A0ABS1CM55_9GAMM</name>
<evidence type="ECO:0000256" key="3">
    <source>
        <dbReference type="SAM" id="Phobius"/>
    </source>
</evidence>
<proteinExistence type="inferred from homology"/>
<evidence type="ECO:0000256" key="2">
    <source>
        <dbReference type="ARBA" id="ARBA00022481"/>
    </source>
</evidence>
<keyword evidence="3" id="KW-0812">Transmembrane</keyword>
<dbReference type="InterPro" id="IPR012902">
    <property type="entry name" value="N_methyl_site"/>
</dbReference>
<evidence type="ECO:0000313" key="5">
    <source>
        <dbReference type="Proteomes" id="UP000748752"/>
    </source>
</evidence>
<comment type="caution">
    <text evidence="4">The sequence shown here is derived from an EMBL/GenBank/DDBJ whole genome shotgun (WGS) entry which is preliminary data.</text>
</comment>
<protein>
    <recommendedName>
        <fullName evidence="6">Prepilin-type N-terminal cleavage/methylation domain-containing protein</fullName>
    </recommendedName>
</protein>
<reference evidence="4 5" key="1">
    <citation type="journal article" date="2020" name="Microorganisms">
        <title>Osmotic Adaptation and Compatible Solute Biosynthesis of Phototrophic Bacteria as Revealed from Genome Analyses.</title>
        <authorList>
            <person name="Imhoff J.F."/>
            <person name="Rahn T."/>
            <person name="Kunzel S."/>
            <person name="Keller A."/>
            <person name="Neulinger S.C."/>
        </authorList>
    </citation>
    <scope>NUCLEOTIDE SEQUENCE [LARGE SCALE GENOMIC DNA]</scope>
    <source>
        <strain evidence="4 5">DSM 6210</strain>
    </source>
</reference>
<gene>
    <name evidence="4" type="ORF">CKO31_19655</name>
</gene>
<dbReference type="PROSITE" id="PS00409">
    <property type="entry name" value="PROKAR_NTER_METHYL"/>
    <property type="match status" value="1"/>
</dbReference>
<sequence length="169" mass="18449">MFHGYRTRGFTLVELMIAVAIIGVLAAISIPAYQTYVRRAASVDGYLQFAAVKTKIVDFYVSKGVLPANFEDIGLPPPTGVAHGGDSGSYAHVFGVESKVWGSVEYQPKQPNGYVFVLRAIEAPDIGLHFQIKAENGGVRIRCTINQVAERAPYVPAQCRDGSVDDWSW</sequence>
<dbReference type="PANTHER" id="PTHR30093">
    <property type="entry name" value="GENERAL SECRETION PATHWAY PROTEIN G"/>
    <property type="match status" value="1"/>
</dbReference>
<accession>A0ABS1CM55</accession>
<evidence type="ECO:0000256" key="1">
    <source>
        <dbReference type="ARBA" id="ARBA00005233"/>
    </source>
</evidence>